<reference evidence="2 3" key="1">
    <citation type="submission" date="2019-06" db="EMBL/GenBank/DDBJ databases">
        <title>Whole genome sequence for Cellvibrionaceae sp. R142.</title>
        <authorList>
            <person name="Wang G."/>
        </authorList>
    </citation>
    <scope>NUCLEOTIDE SEQUENCE [LARGE SCALE GENOMIC DNA]</scope>
    <source>
        <strain evidence="2 3">R142</strain>
    </source>
</reference>
<dbReference type="InterPro" id="IPR052043">
    <property type="entry name" value="PolySaccharide_Degr_Enz"/>
</dbReference>
<evidence type="ECO:0000256" key="1">
    <source>
        <dbReference type="ARBA" id="ARBA00022801"/>
    </source>
</evidence>
<keyword evidence="3" id="KW-1185">Reference proteome</keyword>
<dbReference type="InterPro" id="IPR008928">
    <property type="entry name" value="6-hairpin_glycosidase_sf"/>
</dbReference>
<dbReference type="OrthoDB" id="258246at2"/>
<gene>
    <name evidence="2" type="ORF">FKG94_12430</name>
</gene>
<organism evidence="2 3">
    <name type="scientific">Exilibacterium tricleocarpae</name>
    <dbReference type="NCBI Taxonomy" id="2591008"/>
    <lineage>
        <taxon>Bacteria</taxon>
        <taxon>Pseudomonadati</taxon>
        <taxon>Pseudomonadota</taxon>
        <taxon>Gammaproteobacteria</taxon>
        <taxon>Cellvibrionales</taxon>
        <taxon>Cellvibrionaceae</taxon>
        <taxon>Exilibacterium</taxon>
    </lineage>
</organism>
<accession>A0A545TNM8</accession>
<dbReference type="GO" id="GO:0016787">
    <property type="term" value="F:hydrolase activity"/>
    <property type="evidence" value="ECO:0007669"/>
    <property type="project" value="UniProtKB-KW"/>
</dbReference>
<dbReference type="PANTHER" id="PTHR33886:SF8">
    <property type="entry name" value="UNSATURATED RHAMNOGALACTURONAN HYDROLASE (EUROFUNG)"/>
    <property type="match status" value="1"/>
</dbReference>
<protein>
    <submittedName>
        <fullName evidence="2">Uncharacterized protein</fullName>
    </submittedName>
</protein>
<proteinExistence type="predicted"/>
<name>A0A545TNM8_9GAMM</name>
<dbReference type="InterPro" id="IPR010905">
    <property type="entry name" value="Glyco_hydro_88"/>
</dbReference>
<dbReference type="RefSeq" id="WP_142904657.1">
    <property type="nucleotide sequence ID" value="NZ_ML660093.1"/>
</dbReference>
<dbReference type="PANTHER" id="PTHR33886">
    <property type="entry name" value="UNSATURATED RHAMNOGALACTURONAN HYDROLASE (EUROFUNG)"/>
    <property type="match status" value="1"/>
</dbReference>
<evidence type="ECO:0000313" key="3">
    <source>
        <dbReference type="Proteomes" id="UP000319732"/>
    </source>
</evidence>
<dbReference type="EMBL" id="VHSG01000012">
    <property type="protein sequence ID" value="TQV78822.1"/>
    <property type="molecule type" value="Genomic_DNA"/>
</dbReference>
<dbReference type="AlphaFoldDB" id="A0A545TNM8"/>
<keyword evidence="1" id="KW-0378">Hydrolase</keyword>
<sequence>MIEAPMIEAPMIKSIVLRWIAPGSMGCLLVLLSVLIGVKAAAAKAPVPDAQAVAIDLQRVADWQIAHFRDTYGGRDEPHHIRDWTNSALYVGMLKFTYGLAWGVNNGLLKKKKYLPAIHRAWAALTSHVTAEGMLGYVQPIGAEPGQAWPDKSEVYGSGAFLAAGSEVYRLIRGPLPVPIPRSAQLDAAIEAAERALDKERSNSCIRPKSLVCAFCTGAKRRFCLGKRPLETFVSWSDLSIDADKLQFTLHYEREVAGDITGEAQWHSYLNRFADDSGY</sequence>
<dbReference type="Gene3D" id="1.50.10.10">
    <property type="match status" value="1"/>
</dbReference>
<dbReference type="Proteomes" id="UP000319732">
    <property type="component" value="Unassembled WGS sequence"/>
</dbReference>
<dbReference type="InterPro" id="IPR012341">
    <property type="entry name" value="6hp_glycosidase-like_sf"/>
</dbReference>
<evidence type="ECO:0000313" key="2">
    <source>
        <dbReference type="EMBL" id="TQV78822.1"/>
    </source>
</evidence>
<comment type="caution">
    <text evidence="2">The sequence shown here is derived from an EMBL/GenBank/DDBJ whole genome shotgun (WGS) entry which is preliminary data.</text>
</comment>
<dbReference type="GO" id="GO:0005975">
    <property type="term" value="P:carbohydrate metabolic process"/>
    <property type="evidence" value="ECO:0007669"/>
    <property type="project" value="InterPro"/>
</dbReference>
<dbReference type="Pfam" id="PF07470">
    <property type="entry name" value="Glyco_hydro_88"/>
    <property type="match status" value="1"/>
</dbReference>
<dbReference type="SUPFAM" id="SSF48208">
    <property type="entry name" value="Six-hairpin glycosidases"/>
    <property type="match status" value="1"/>
</dbReference>